<evidence type="ECO:0000313" key="3">
    <source>
        <dbReference type="EMBL" id="XDQ41229.1"/>
    </source>
</evidence>
<comment type="similarity">
    <text evidence="1">Belongs to the AHA1 family.</text>
</comment>
<dbReference type="InterPro" id="IPR013538">
    <property type="entry name" value="ASHA1/2-like_C"/>
</dbReference>
<evidence type="ECO:0000256" key="1">
    <source>
        <dbReference type="ARBA" id="ARBA00006817"/>
    </source>
</evidence>
<feature type="domain" description="Activator of Hsp90 ATPase homologue 1/2-like C-terminal" evidence="2">
    <location>
        <begin position="11"/>
        <end position="150"/>
    </location>
</feature>
<protein>
    <submittedName>
        <fullName evidence="3">SRPBCC domain-containing protein</fullName>
    </submittedName>
</protein>
<gene>
    <name evidence="3" type="ORF">AB5J52_02500</name>
</gene>
<reference evidence="3" key="1">
    <citation type="submission" date="2024-07" db="EMBL/GenBank/DDBJ databases">
        <authorList>
            <person name="Yu S.T."/>
        </authorList>
    </citation>
    <scope>NUCLEOTIDE SEQUENCE</scope>
    <source>
        <strain evidence="3">R39</strain>
    </source>
</reference>
<dbReference type="Pfam" id="PF08327">
    <property type="entry name" value="AHSA1"/>
    <property type="match status" value="1"/>
</dbReference>
<dbReference type="RefSeq" id="WP_369220926.1">
    <property type="nucleotide sequence ID" value="NZ_CP163441.1"/>
</dbReference>
<name>A0AB39QF13_9ACTN</name>
<sequence length="153" mass="16710">MHTTRVTRRVQAPPATVYRALLDPEAVAAWRAPDGMTARVLAFDAREGGEFRVSLDYDDPGRAGKSGGHTDTYRGHFARLVENRLVVEVIDFETGDDTVRGTMTMTTTLTGADGATDVEVLHEDLPEGIRPEDNELGTRMALDNLARLVEGPT</sequence>
<evidence type="ECO:0000259" key="2">
    <source>
        <dbReference type="Pfam" id="PF08327"/>
    </source>
</evidence>
<dbReference type="EMBL" id="CP163441">
    <property type="protein sequence ID" value="XDQ41229.1"/>
    <property type="molecule type" value="Genomic_DNA"/>
</dbReference>
<dbReference type="Gene3D" id="3.30.530.20">
    <property type="match status" value="1"/>
</dbReference>
<dbReference type="AlphaFoldDB" id="A0AB39QF13"/>
<dbReference type="InterPro" id="IPR023393">
    <property type="entry name" value="START-like_dom_sf"/>
</dbReference>
<dbReference type="SUPFAM" id="SSF55961">
    <property type="entry name" value="Bet v1-like"/>
    <property type="match status" value="1"/>
</dbReference>
<organism evidence="3">
    <name type="scientific">Streptomyces sp. R39</name>
    <dbReference type="NCBI Taxonomy" id="3238631"/>
    <lineage>
        <taxon>Bacteria</taxon>
        <taxon>Bacillati</taxon>
        <taxon>Actinomycetota</taxon>
        <taxon>Actinomycetes</taxon>
        <taxon>Kitasatosporales</taxon>
        <taxon>Streptomycetaceae</taxon>
        <taxon>Streptomyces</taxon>
    </lineage>
</organism>
<proteinExistence type="inferred from homology"/>
<accession>A0AB39QF13</accession>